<dbReference type="Proteomes" id="UP001317532">
    <property type="component" value="Chromosome"/>
</dbReference>
<proteinExistence type="predicted"/>
<gene>
    <name evidence="1" type="ORF">WPS_02350</name>
</gene>
<sequence length="86" mass="9026">MTFDQWIDTVNAQVKGRLGAGVRTEELSWDSAMWVGGGGTVVAALAEDEATVAFSFDDGEKLQMAYNDAAPESVGATIAKRLTSAA</sequence>
<evidence type="ECO:0000313" key="2">
    <source>
        <dbReference type="Proteomes" id="UP001317532"/>
    </source>
</evidence>
<keyword evidence="2" id="KW-1185">Reference proteome</keyword>
<dbReference type="RefSeq" id="WP_317996037.1">
    <property type="nucleotide sequence ID" value="NZ_AP025523.1"/>
</dbReference>
<name>A0AAN1XTP2_UNVUL</name>
<evidence type="ECO:0000313" key="1">
    <source>
        <dbReference type="EMBL" id="BDE04959.1"/>
    </source>
</evidence>
<accession>A0AAN1XTP2</accession>
<protein>
    <submittedName>
        <fullName evidence="1">Uncharacterized protein</fullName>
    </submittedName>
</protein>
<dbReference type="AlphaFoldDB" id="A0AAN1XTP2"/>
<organism evidence="1 2">
    <name type="scientific">Vulcanimicrobium alpinum</name>
    <dbReference type="NCBI Taxonomy" id="3016050"/>
    <lineage>
        <taxon>Bacteria</taxon>
        <taxon>Bacillati</taxon>
        <taxon>Vulcanimicrobiota</taxon>
        <taxon>Vulcanimicrobiia</taxon>
        <taxon>Vulcanimicrobiales</taxon>
        <taxon>Vulcanimicrobiaceae</taxon>
        <taxon>Vulcanimicrobium</taxon>
    </lineage>
</organism>
<reference evidence="1 2" key="1">
    <citation type="journal article" date="2022" name="ISME Commun">
        <title>Vulcanimicrobium alpinus gen. nov. sp. nov., the first cultivated representative of the candidate phylum 'Eremiobacterota', is a metabolically versatile aerobic anoxygenic phototroph.</title>
        <authorList>
            <person name="Yabe S."/>
            <person name="Muto K."/>
            <person name="Abe K."/>
            <person name="Yokota A."/>
            <person name="Staudigel H."/>
            <person name="Tebo B.M."/>
        </authorList>
    </citation>
    <scope>NUCLEOTIDE SEQUENCE [LARGE SCALE GENOMIC DNA]</scope>
    <source>
        <strain evidence="1 2">WC8-2</strain>
    </source>
</reference>
<dbReference type="KEGG" id="vab:WPS_02350"/>
<dbReference type="EMBL" id="AP025523">
    <property type="protein sequence ID" value="BDE04959.1"/>
    <property type="molecule type" value="Genomic_DNA"/>
</dbReference>